<dbReference type="AlphaFoldDB" id="A0A921QZ35"/>
<evidence type="ECO:0000256" key="1">
    <source>
        <dbReference type="SAM" id="SignalP"/>
    </source>
</evidence>
<sequence>MALVKTNATKAVCAALCIVLVIMSSTVSAVVEEIETLCDPVQNGKCDEDGACARECREKEKQHNQRLTQIKCETHVNPEECCCTFWHVGAKDTDGLLG</sequence>
<dbReference type="Proteomes" id="UP000807115">
    <property type="component" value="Chromosome 5"/>
</dbReference>
<reference evidence="2" key="2">
    <citation type="submission" date="2020-10" db="EMBL/GenBank/DDBJ databases">
        <authorList>
            <person name="Cooper E.A."/>
            <person name="Brenton Z.W."/>
            <person name="Flinn B.S."/>
            <person name="Jenkins J."/>
            <person name="Shu S."/>
            <person name="Flowers D."/>
            <person name="Luo F."/>
            <person name="Wang Y."/>
            <person name="Xia P."/>
            <person name="Barry K."/>
            <person name="Daum C."/>
            <person name="Lipzen A."/>
            <person name="Yoshinaga Y."/>
            <person name="Schmutz J."/>
            <person name="Saski C."/>
            <person name="Vermerris W."/>
            <person name="Kresovich S."/>
        </authorList>
    </citation>
    <scope>NUCLEOTIDE SEQUENCE</scope>
</reference>
<proteinExistence type="predicted"/>
<evidence type="ECO:0000313" key="2">
    <source>
        <dbReference type="EMBL" id="KAG0530984.1"/>
    </source>
</evidence>
<organism evidence="2 3">
    <name type="scientific">Sorghum bicolor</name>
    <name type="common">Sorghum</name>
    <name type="synonym">Sorghum vulgare</name>
    <dbReference type="NCBI Taxonomy" id="4558"/>
    <lineage>
        <taxon>Eukaryota</taxon>
        <taxon>Viridiplantae</taxon>
        <taxon>Streptophyta</taxon>
        <taxon>Embryophyta</taxon>
        <taxon>Tracheophyta</taxon>
        <taxon>Spermatophyta</taxon>
        <taxon>Magnoliopsida</taxon>
        <taxon>Liliopsida</taxon>
        <taxon>Poales</taxon>
        <taxon>Poaceae</taxon>
        <taxon>PACMAD clade</taxon>
        <taxon>Panicoideae</taxon>
        <taxon>Andropogonodae</taxon>
        <taxon>Andropogoneae</taxon>
        <taxon>Sorghinae</taxon>
        <taxon>Sorghum</taxon>
    </lineage>
</organism>
<name>A0A921QZ35_SORBI</name>
<feature type="signal peptide" evidence="1">
    <location>
        <begin position="1"/>
        <end position="29"/>
    </location>
</feature>
<reference evidence="2" key="1">
    <citation type="journal article" date="2019" name="BMC Genomics">
        <title>A new reference genome for Sorghum bicolor reveals high levels of sequence similarity between sweet and grain genotypes: implications for the genetics of sugar metabolism.</title>
        <authorList>
            <person name="Cooper E.A."/>
            <person name="Brenton Z.W."/>
            <person name="Flinn B.S."/>
            <person name="Jenkins J."/>
            <person name="Shu S."/>
            <person name="Flowers D."/>
            <person name="Luo F."/>
            <person name="Wang Y."/>
            <person name="Xia P."/>
            <person name="Barry K."/>
            <person name="Daum C."/>
            <person name="Lipzen A."/>
            <person name="Yoshinaga Y."/>
            <person name="Schmutz J."/>
            <person name="Saski C."/>
            <person name="Vermerris W."/>
            <person name="Kresovich S."/>
        </authorList>
    </citation>
    <scope>NUCLEOTIDE SEQUENCE</scope>
</reference>
<feature type="chain" id="PRO_5037709809" evidence="1">
    <location>
        <begin position="30"/>
        <end position="98"/>
    </location>
</feature>
<gene>
    <name evidence="2" type="ORF">BDA96_05G234700</name>
</gene>
<accession>A0A921QZ35</accession>
<comment type="caution">
    <text evidence="2">The sequence shown here is derived from an EMBL/GenBank/DDBJ whole genome shotgun (WGS) entry which is preliminary data.</text>
</comment>
<evidence type="ECO:0000313" key="3">
    <source>
        <dbReference type="Proteomes" id="UP000807115"/>
    </source>
</evidence>
<protein>
    <submittedName>
        <fullName evidence="2">Uncharacterized protein</fullName>
    </submittedName>
</protein>
<keyword evidence="1" id="KW-0732">Signal</keyword>
<dbReference type="EMBL" id="CM027684">
    <property type="protein sequence ID" value="KAG0530984.1"/>
    <property type="molecule type" value="Genomic_DNA"/>
</dbReference>